<gene>
    <name evidence="3" type="ORF">A2675_00205</name>
</gene>
<dbReference type="Pfam" id="PF01370">
    <property type="entry name" value="Epimerase"/>
    <property type="match status" value="1"/>
</dbReference>
<dbReference type="SUPFAM" id="SSF51735">
    <property type="entry name" value="NAD(P)-binding Rossmann-fold domains"/>
    <property type="match status" value="1"/>
</dbReference>
<dbReference type="Gene3D" id="3.40.50.720">
    <property type="entry name" value="NAD(P)-binding Rossmann-like Domain"/>
    <property type="match status" value="1"/>
</dbReference>
<organism evidence="3 4">
    <name type="scientific">Candidatus Yonathbacteria bacterium RIFCSPHIGHO2_01_FULL_51_10</name>
    <dbReference type="NCBI Taxonomy" id="1802723"/>
    <lineage>
        <taxon>Bacteria</taxon>
        <taxon>Candidatus Yonathiibacteriota</taxon>
    </lineage>
</organism>
<dbReference type="PANTHER" id="PTHR43574">
    <property type="entry name" value="EPIMERASE-RELATED"/>
    <property type="match status" value="1"/>
</dbReference>
<dbReference type="InterPro" id="IPR001509">
    <property type="entry name" value="Epimerase_deHydtase"/>
</dbReference>
<sequence length="334" mass="37917">MQTNTKQKKILVTGTAGFIGYHLAEALLKGGYFVVGVDNFTPYYDVRMKEARHKLLQKNKKFHFYKISIADYAALEKVVKKEKPDVIVNLAAQAGVRFSLKDPWSYADANYLGTLNIFEVAQKYRVKRVLFASSSSVYGDNTKTPFSESDATDHPMSVYAASKKGNETLAYAYHSLYGIETAGMRFFTVYGRYGRPDLAIFKFTKNIILGKPINVYNQGAMKRSFTHVDDVVRGVQSLIEKKDLKYEIYNLGGDEVTPLVTFIKMLEKRIGKKAVMNLMSIQAGDVPSTIADTTKARRDLGYRPRVSMEEIVVDFVDWFLENKAWLLKLKEPKQ</sequence>
<name>A0A1G2SBA1_9BACT</name>
<evidence type="ECO:0000256" key="1">
    <source>
        <dbReference type="ARBA" id="ARBA00023027"/>
    </source>
</evidence>
<protein>
    <submittedName>
        <fullName evidence="3">Protein CapI</fullName>
    </submittedName>
</protein>
<dbReference type="EMBL" id="MHUS01000004">
    <property type="protein sequence ID" value="OHA82038.1"/>
    <property type="molecule type" value="Genomic_DNA"/>
</dbReference>
<dbReference type="InterPro" id="IPR036291">
    <property type="entry name" value="NAD(P)-bd_dom_sf"/>
</dbReference>
<feature type="domain" description="NAD-dependent epimerase/dehydratase" evidence="2">
    <location>
        <begin position="10"/>
        <end position="252"/>
    </location>
</feature>
<evidence type="ECO:0000313" key="3">
    <source>
        <dbReference type="EMBL" id="OHA82038.1"/>
    </source>
</evidence>
<dbReference type="PRINTS" id="PR01713">
    <property type="entry name" value="NUCEPIMERASE"/>
</dbReference>
<comment type="caution">
    <text evidence="3">The sequence shown here is derived from an EMBL/GenBank/DDBJ whole genome shotgun (WGS) entry which is preliminary data.</text>
</comment>
<keyword evidence="1" id="KW-0520">NAD</keyword>
<proteinExistence type="predicted"/>
<accession>A0A1G2SBA1</accession>
<dbReference type="STRING" id="1802723.A2675_00205"/>
<evidence type="ECO:0000259" key="2">
    <source>
        <dbReference type="Pfam" id="PF01370"/>
    </source>
</evidence>
<dbReference type="Proteomes" id="UP000176997">
    <property type="component" value="Unassembled WGS sequence"/>
</dbReference>
<reference evidence="3 4" key="1">
    <citation type="journal article" date="2016" name="Nat. Commun.">
        <title>Thousands of microbial genomes shed light on interconnected biogeochemical processes in an aquifer system.</title>
        <authorList>
            <person name="Anantharaman K."/>
            <person name="Brown C.T."/>
            <person name="Hug L.A."/>
            <person name="Sharon I."/>
            <person name="Castelle C.J."/>
            <person name="Probst A.J."/>
            <person name="Thomas B.C."/>
            <person name="Singh A."/>
            <person name="Wilkins M.J."/>
            <person name="Karaoz U."/>
            <person name="Brodie E.L."/>
            <person name="Williams K.H."/>
            <person name="Hubbard S.S."/>
            <person name="Banfield J.F."/>
        </authorList>
    </citation>
    <scope>NUCLEOTIDE SEQUENCE [LARGE SCALE GENOMIC DNA]</scope>
</reference>
<dbReference type="AlphaFoldDB" id="A0A1G2SBA1"/>
<evidence type="ECO:0000313" key="4">
    <source>
        <dbReference type="Proteomes" id="UP000176997"/>
    </source>
</evidence>